<dbReference type="Proteomes" id="UP000279259">
    <property type="component" value="Unassembled WGS sequence"/>
</dbReference>
<dbReference type="PANTHER" id="PTHR12277">
    <property type="entry name" value="ALPHA/BETA HYDROLASE DOMAIN-CONTAINING PROTEIN"/>
    <property type="match status" value="1"/>
</dbReference>
<dbReference type="OrthoDB" id="10249433at2759"/>
<accession>A0A427YDU9</accession>
<dbReference type="InterPro" id="IPR029058">
    <property type="entry name" value="AB_hydrolase_fold"/>
</dbReference>
<dbReference type="AlphaFoldDB" id="A0A427YDU9"/>
<dbReference type="GO" id="GO:0016020">
    <property type="term" value="C:membrane"/>
    <property type="evidence" value="ECO:0007669"/>
    <property type="project" value="TreeGrafter"/>
</dbReference>
<dbReference type="PANTHER" id="PTHR12277:SF81">
    <property type="entry name" value="PROTEIN ABHD13"/>
    <property type="match status" value="1"/>
</dbReference>
<comment type="caution">
    <text evidence="2">The sequence shown here is derived from an EMBL/GenBank/DDBJ whole genome shotgun (WGS) entry which is preliminary data.</text>
</comment>
<name>A0A427YDU9_9TREE</name>
<organism evidence="2 3">
    <name type="scientific">Saitozyma podzolica</name>
    <dbReference type="NCBI Taxonomy" id="1890683"/>
    <lineage>
        <taxon>Eukaryota</taxon>
        <taxon>Fungi</taxon>
        <taxon>Dikarya</taxon>
        <taxon>Basidiomycota</taxon>
        <taxon>Agaricomycotina</taxon>
        <taxon>Tremellomycetes</taxon>
        <taxon>Tremellales</taxon>
        <taxon>Trimorphomycetaceae</taxon>
        <taxon>Saitozyma</taxon>
    </lineage>
</organism>
<dbReference type="InterPro" id="IPR000073">
    <property type="entry name" value="AB_hydrolase_1"/>
</dbReference>
<evidence type="ECO:0000313" key="2">
    <source>
        <dbReference type="EMBL" id="RSH89329.1"/>
    </source>
</evidence>
<sequence length="341" mass="37770">MYAAGASFAGLGLAAGGLWYFQRTLIYPAYAPSGSRQNVPKPTVVGLPYEDVTLTTPDNLRIKAYVIPARKHFVSTVELQQMGKEERKKRMDQEIESWAEEMGKEDAAEYARSRPTVIIFHANAGNMGHRVPLARKFNVDNRCNVFMLSYRGYGRSEGHPSEHGLKVDVETALEYISTHPLLGGTKIILYGQSLGGAVCLYAASTHPDLVSGVIVENTFFSLSTLIPLIMPQIPRFFLPILLTEHWDASKTLPLIPSSTPILMLSGKQDALVPQTQMITLRNLRGDGRCTWRELNGEHNDTCLTPEYWAEVKDWLTNEVGVDAVRTSGGSTDTEGIVEKDN</sequence>
<dbReference type="SUPFAM" id="SSF53474">
    <property type="entry name" value="alpha/beta-Hydrolases"/>
    <property type="match status" value="1"/>
</dbReference>
<dbReference type="Pfam" id="PF00561">
    <property type="entry name" value="Abhydrolase_1"/>
    <property type="match status" value="1"/>
</dbReference>
<dbReference type="EMBL" id="RSCD01000014">
    <property type="protein sequence ID" value="RSH89329.1"/>
    <property type="molecule type" value="Genomic_DNA"/>
</dbReference>
<dbReference type="GO" id="GO:0008474">
    <property type="term" value="F:palmitoyl-(protein) hydrolase activity"/>
    <property type="evidence" value="ECO:0007669"/>
    <property type="project" value="TreeGrafter"/>
</dbReference>
<protein>
    <recommendedName>
        <fullName evidence="1">AB hydrolase-1 domain-containing protein</fullName>
    </recommendedName>
</protein>
<keyword evidence="3" id="KW-1185">Reference proteome</keyword>
<dbReference type="Gene3D" id="3.40.50.1820">
    <property type="entry name" value="alpha/beta hydrolase"/>
    <property type="match status" value="1"/>
</dbReference>
<dbReference type="STRING" id="1890683.A0A427YDU9"/>
<proteinExistence type="predicted"/>
<feature type="domain" description="AB hydrolase-1" evidence="1">
    <location>
        <begin position="115"/>
        <end position="237"/>
    </location>
</feature>
<evidence type="ECO:0000313" key="3">
    <source>
        <dbReference type="Proteomes" id="UP000279259"/>
    </source>
</evidence>
<evidence type="ECO:0000259" key="1">
    <source>
        <dbReference type="Pfam" id="PF00561"/>
    </source>
</evidence>
<gene>
    <name evidence="2" type="ORF">EHS25_002441</name>
</gene>
<reference evidence="2 3" key="1">
    <citation type="submission" date="2018-11" db="EMBL/GenBank/DDBJ databases">
        <title>Genome sequence of Saitozyma podzolica DSM 27192.</title>
        <authorList>
            <person name="Aliyu H."/>
            <person name="Gorte O."/>
            <person name="Ochsenreither K."/>
        </authorList>
    </citation>
    <scope>NUCLEOTIDE SEQUENCE [LARGE SCALE GENOMIC DNA]</scope>
    <source>
        <strain evidence="2 3">DSM 27192</strain>
    </source>
</reference>